<evidence type="ECO:0000313" key="2">
    <source>
        <dbReference type="Proteomes" id="UP001203297"/>
    </source>
</evidence>
<proteinExistence type="predicted"/>
<comment type="caution">
    <text evidence="1">The sequence shown here is derived from an EMBL/GenBank/DDBJ whole genome shotgun (WGS) entry which is preliminary data.</text>
</comment>
<protein>
    <submittedName>
        <fullName evidence="1">Uncharacterized protein</fullName>
    </submittedName>
</protein>
<name>A0AAD4M7N0_9AGAM</name>
<dbReference type="AlphaFoldDB" id="A0AAD4M7N0"/>
<gene>
    <name evidence="1" type="ORF">B0F90DRAFT_1180313</name>
</gene>
<organism evidence="1 2">
    <name type="scientific">Multifurca ochricompacta</name>
    <dbReference type="NCBI Taxonomy" id="376703"/>
    <lineage>
        <taxon>Eukaryota</taxon>
        <taxon>Fungi</taxon>
        <taxon>Dikarya</taxon>
        <taxon>Basidiomycota</taxon>
        <taxon>Agaricomycotina</taxon>
        <taxon>Agaricomycetes</taxon>
        <taxon>Russulales</taxon>
        <taxon>Russulaceae</taxon>
        <taxon>Multifurca</taxon>
    </lineage>
</organism>
<dbReference type="InterPro" id="IPR008949">
    <property type="entry name" value="Isoprenoid_synthase_dom_sf"/>
</dbReference>
<keyword evidence="2" id="KW-1185">Reference proteome</keyword>
<sequence>MAILENDLASYDIEQIEIRGSMDWVYEYHKELEGKFMDIYENKIPKFDELLDEQLAQYVDGPGNWVQTNDTLAARRDQTTLSNIIAEVMPRRDRSRSYTLQGPCSCADRMDYLVVKT</sequence>
<dbReference type="Proteomes" id="UP001203297">
    <property type="component" value="Unassembled WGS sequence"/>
</dbReference>
<accession>A0AAD4M7N0</accession>
<reference evidence="1" key="1">
    <citation type="journal article" date="2022" name="New Phytol.">
        <title>Evolutionary transition to the ectomycorrhizal habit in the genomes of a hyperdiverse lineage of mushroom-forming fungi.</title>
        <authorList>
            <person name="Looney B."/>
            <person name="Miyauchi S."/>
            <person name="Morin E."/>
            <person name="Drula E."/>
            <person name="Courty P.E."/>
            <person name="Kohler A."/>
            <person name="Kuo A."/>
            <person name="LaButti K."/>
            <person name="Pangilinan J."/>
            <person name="Lipzen A."/>
            <person name="Riley R."/>
            <person name="Andreopoulos W."/>
            <person name="He G."/>
            <person name="Johnson J."/>
            <person name="Nolan M."/>
            <person name="Tritt A."/>
            <person name="Barry K.W."/>
            <person name="Grigoriev I.V."/>
            <person name="Nagy L.G."/>
            <person name="Hibbett D."/>
            <person name="Henrissat B."/>
            <person name="Matheny P.B."/>
            <person name="Labbe J."/>
            <person name="Martin F.M."/>
        </authorList>
    </citation>
    <scope>NUCLEOTIDE SEQUENCE</scope>
    <source>
        <strain evidence="1">BPL690</strain>
    </source>
</reference>
<evidence type="ECO:0000313" key="1">
    <source>
        <dbReference type="EMBL" id="KAI0305267.1"/>
    </source>
</evidence>
<dbReference type="Gene3D" id="1.10.600.10">
    <property type="entry name" value="Farnesyl Diphosphate Synthase"/>
    <property type="match status" value="1"/>
</dbReference>
<dbReference type="EMBL" id="WTXG01000006">
    <property type="protein sequence ID" value="KAI0305267.1"/>
    <property type="molecule type" value="Genomic_DNA"/>
</dbReference>